<reference evidence="1" key="1">
    <citation type="submission" date="2023-03" db="EMBL/GenBank/DDBJ databases">
        <title>Massive genome expansion in bonnet fungi (Mycena s.s.) driven by repeated elements and novel gene families across ecological guilds.</title>
        <authorList>
            <consortium name="Lawrence Berkeley National Laboratory"/>
            <person name="Harder C.B."/>
            <person name="Miyauchi S."/>
            <person name="Viragh M."/>
            <person name="Kuo A."/>
            <person name="Thoen E."/>
            <person name="Andreopoulos B."/>
            <person name="Lu D."/>
            <person name="Skrede I."/>
            <person name="Drula E."/>
            <person name="Henrissat B."/>
            <person name="Morin E."/>
            <person name="Kohler A."/>
            <person name="Barry K."/>
            <person name="LaButti K."/>
            <person name="Morin E."/>
            <person name="Salamov A."/>
            <person name="Lipzen A."/>
            <person name="Mereny Z."/>
            <person name="Hegedus B."/>
            <person name="Baldrian P."/>
            <person name="Stursova M."/>
            <person name="Weitz H."/>
            <person name="Taylor A."/>
            <person name="Grigoriev I.V."/>
            <person name="Nagy L.G."/>
            <person name="Martin F."/>
            <person name="Kauserud H."/>
        </authorList>
    </citation>
    <scope>NUCLEOTIDE SEQUENCE</scope>
    <source>
        <strain evidence="1">9144</strain>
    </source>
</reference>
<evidence type="ECO:0000313" key="1">
    <source>
        <dbReference type="EMBL" id="KAJ7214794.1"/>
    </source>
</evidence>
<organism evidence="1 2">
    <name type="scientific">Mycena pura</name>
    <dbReference type="NCBI Taxonomy" id="153505"/>
    <lineage>
        <taxon>Eukaryota</taxon>
        <taxon>Fungi</taxon>
        <taxon>Dikarya</taxon>
        <taxon>Basidiomycota</taxon>
        <taxon>Agaricomycotina</taxon>
        <taxon>Agaricomycetes</taxon>
        <taxon>Agaricomycetidae</taxon>
        <taxon>Agaricales</taxon>
        <taxon>Marasmiineae</taxon>
        <taxon>Mycenaceae</taxon>
        <taxon>Mycena</taxon>
    </lineage>
</organism>
<name>A0AAD6VJG3_9AGAR</name>
<accession>A0AAD6VJG3</accession>
<evidence type="ECO:0000313" key="2">
    <source>
        <dbReference type="Proteomes" id="UP001219525"/>
    </source>
</evidence>
<keyword evidence="2" id="KW-1185">Reference proteome</keyword>
<dbReference type="Proteomes" id="UP001219525">
    <property type="component" value="Unassembled WGS sequence"/>
</dbReference>
<proteinExistence type="predicted"/>
<protein>
    <submittedName>
        <fullName evidence="1">Uncharacterized protein</fullName>
    </submittedName>
</protein>
<comment type="caution">
    <text evidence="1">The sequence shown here is derived from an EMBL/GenBank/DDBJ whole genome shotgun (WGS) entry which is preliminary data.</text>
</comment>
<gene>
    <name evidence="1" type="ORF">GGX14DRAFT_392058</name>
</gene>
<dbReference type="EMBL" id="JARJCW010000018">
    <property type="protein sequence ID" value="KAJ7214794.1"/>
    <property type="molecule type" value="Genomic_DNA"/>
</dbReference>
<dbReference type="AlphaFoldDB" id="A0AAD6VJG3"/>
<sequence>MYDSEMKLTALAQSECSWYIGSLPQQTKLGHLNAVTGTSVMSKSLQNLTIPLGPVPTLTSDAKFHLINVLRWLLLKSSNDDSKQTKVNKNLLPASGLEVVEQNQMKYSRRSNLQYIQLFKRNSIYLRFYKFFWLLPPRSDGVTLVTSQRTVSSHRQFRQNTNKMSRTDRGSTLHNVFWRHGKTQGIPKQLVSETLQNKFGLWIRAPKLDQSEAIKAYVSRKNGL</sequence>